<accession>G7UUM1</accession>
<dbReference type="HOGENOM" id="CLU_098258_1_0_6"/>
<dbReference type="AlphaFoldDB" id="G7UUM1"/>
<dbReference type="Pfam" id="PF10825">
    <property type="entry name" value="DUF2752"/>
    <property type="match status" value="1"/>
</dbReference>
<dbReference type="STRING" id="1045855.DSC_14250"/>
<gene>
    <name evidence="1" type="ordered locus">DSC_14250</name>
</gene>
<evidence type="ECO:0000313" key="2">
    <source>
        <dbReference type="Proteomes" id="UP000005870"/>
    </source>
</evidence>
<dbReference type="eggNOG" id="ENOG5032Y7G">
    <property type="taxonomic scope" value="Bacteria"/>
</dbReference>
<name>G7UUM1_PSEUP</name>
<dbReference type="RefSeq" id="WP_014161667.1">
    <property type="nucleotide sequence ID" value="NC_016147.2"/>
</dbReference>
<reference evidence="1 2" key="1">
    <citation type="journal article" date="2012" name="J. Bacteriol.">
        <title>Complete Genome Sequence of the BTEX-Degrading Bacterium Pseudoxanthomonas spadix BD-a59.</title>
        <authorList>
            <person name="Lee S.H."/>
            <person name="Jin H.M."/>
            <person name="Lee H.J."/>
            <person name="Kim J.M."/>
            <person name="Jeon C.O."/>
        </authorList>
    </citation>
    <scope>NUCLEOTIDE SEQUENCE [LARGE SCALE GENOMIC DNA]</scope>
    <source>
        <strain evidence="1 2">BD-a59</strain>
    </source>
</reference>
<evidence type="ECO:0008006" key="3">
    <source>
        <dbReference type="Google" id="ProtNLM"/>
    </source>
</evidence>
<proteinExistence type="predicted"/>
<protein>
    <recommendedName>
        <fullName evidence="3">DUF2752 domain-containing protein</fullName>
    </recommendedName>
</protein>
<dbReference type="InterPro" id="IPR021215">
    <property type="entry name" value="DUF2752"/>
</dbReference>
<evidence type="ECO:0000313" key="1">
    <source>
        <dbReference type="EMBL" id="AER57494.1"/>
    </source>
</evidence>
<organism evidence="1 2">
    <name type="scientific">Pseudoxanthomonas spadix (strain BD-a59)</name>
    <dbReference type="NCBI Taxonomy" id="1045855"/>
    <lineage>
        <taxon>Bacteria</taxon>
        <taxon>Pseudomonadati</taxon>
        <taxon>Pseudomonadota</taxon>
        <taxon>Gammaproteobacteria</taxon>
        <taxon>Lysobacterales</taxon>
        <taxon>Lysobacteraceae</taxon>
        <taxon>Pseudoxanthomonas</taxon>
    </lineage>
</organism>
<dbReference type="KEGG" id="psd:DSC_14250"/>
<keyword evidence="2" id="KW-1185">Reference proteome</keyword>
<dbReference type="EMBL" id="CP003093">
    <property type="protein sequence ID" value="AER57494.1"/>
    <property type="molecule type" value="Genomic_DNA"/>
</dbReference>
<sequence length="140" mass="15313">MIRLGALDRLALAGAAVAASAGVWALRRFDPNAANNPFPGCLFHELTGYWCIGCGMTRAMHALVHGQLLAALSMNPLAMLALPTLPLLLAVSRGWVPPRWLQPLARWVSEPKLWLIALPAYWILRNLPWFPFTLLAPPAG</sequence>
<dbReference type="Proteomes" id="UP000005870">
    <property type="component" value="Chromosome"/>
</dbReference>